<dbReference type="RefSeq" id="XP_060459236.1">
    <property type="nucleotide sequence ID" value="XM_060602886.1"/>
</dbReference>
<dbReference type="AlphaFoldDB" id="A0AA48L8T6"/>
<feature type="compositionally biased region" description="Low complexity" evidence="1">
    <location>
        <begin position="1"/>
        <end position="17"/>
    </location>
</feature>
<feature type="compositionally biased region" description="Polar residues" evidence="1">
    <location>
        <begin position="56"/>
        <end position="77"/>
    </location>
</feature>
<dbReference type="GeneID" id="85497841"/>
<gene>
    <name evidence="2" type="ORF">CcaverHIS019_0604300</name>
</gene>
<feature type="compositionally biased region" description="Gly residues" evidence="1">
    <location>
        <begin position="18"/>
        <end position="29"/>
    </location>
</feature>
<name>A0AA48L8T6_9TREE</name>
<evidence type="ECO:0000313" key="2">
    <source>
        <dbReference type="EMBL" id="BEI93971.1"/>
    </source>
</evidence>
<evidence type="ECO:0000256" key="1">
    <source>
        <dbReference type="SAM" id="MobiDB-lite"/>
    </source>
</evidence>
<feature type="region of interest" description="Disordered" evidence="1">
    <location>
        <begin position="1"/>
        <end position="142"/>
    </location>
</feature>
<dbReference type="Proteomes" id="UP001233271">
    <property type="component" value="Chromosome 6"/>
</dbReference>
<feature type="compositionally biased region" description="Basic and acidic residues" evidence="1">
    <location>
        <begin position="133"/>
        <end position="142"/>
    </location>
</feature>
<protein>
    <submittedName>
        <fullName evidence="2">Uncharacterized protein</fullName>
    </submittedName>
</protein>
<dbReference type="KEGG" id="ccac:CcaHIS019_0604300"/>
<evidence type="ECO:0000313" key="3">
    <source>
        <dbReference type="Proteomes" id="UP001233271"/>
    </source>
</evidence>
<accession>A0AA48L8T6</accession>
<organism evidence="2 3">
    <name type="scientific">Cutaneotrichosporon cavernicola</name>
    <dbReference type="NCBI Taxonomy" id="279322"/>
    <lineage>
        <taxon>Eukaryota</taxon>
        <taxon>Fungi</taxon>
        <taxon>Dikarya</taxon>
        <taxon>Basidiomycota</taxon>
        <taxon>Agaricomycotina</taxon>
        <taxon>Tremellomycetes</taxon>
        <taxon>Trichosporonales</taxon>
        <taxon>Trichosporonaceae</taxon>
        <taxon>Cutaneotrichosporon</taxon>
    </lineage>
</organism>
<dbReference type="EMBL" id="AP028217">
    <property type="protein sequence ID" value="BEI93971.1"/>
    <property type="molecule type" value="Genomic_DNA"/>
</dbReference>
<keyword evidence="3" id="KW-1185">Reference proteome</keyword>
<proteinExistence type="predicted"/>
<sequence>MSSNQQQGQAGQFATQGQYGGVTGGGFGGALAKDRDGNQAQSQQDERSPYEGYGANDSSASGGFGLNQSGSSFSRANQMGFDDTKGNIGSEQYNYTSNDGGMKTGASTPGYRKEGEDEGNLTSQFRGQNLALSKKDDDEPEI</sequence>
<reference evidence="2" key="1">
    <citation type="journal article" date="2023" name="BMC Genomics">
        <title>Chromosome-level genome assemblies of Cutaneotrichosporon spp. (Trichosporonales, Basidiomycota) reveal imbalanced evolution between nucleotide sequences and chromosome synteny.</title>
        <authorList>
            <person name="Kobayashi Y."/>
            <person name="Kayamori A."/>
            <person name="Aoki K."/>
            <person name="Shiwa Y."/>
            <person name="Matsutani M."/>
            <person name="Fujita N."/>
            <person name="Sugita T."/>
            <person name="Iwasaki W."/>
            <person name="Tanaka N."/>
            <person name="Takashima M."/>
        </authorList>
    </citation>
    <scope>NUCLEOTIDE SEQUENCE</scope>
    <source>
        <strain evidence="2">HIS019</strain>
    </source>
</reference>
<feature type="compositionally biased region" description="Polar residues" evidence="1">
    <location>
        <begin position="87"/>
        <end position="99"/>
    </location>
</feature>
<feature type="compositionally biased region" description="Polar residues" evidence="1">
    <location>
        <begin position="120"/>
        <end position="131"/>
    </location>
</feature>